<dbReference type="OrthoDB" id="7862860at2"/>
<keyword evidence="2" id="KW-1185">Reference proteome</keyword>
<dbReference type="PATRIC" id="fig|1768241.3.peg.80"/>
<evidence type="ECO:0000313" key="2">
    <source>
        <dbReference type="Proteomes" id="UP000068382"/>
    </source>
</evidence>
<dbReference type="Proteomes" id="UP000068382">
    <property type="component" value="Unassembled WGS sequence"/>
</dbReference>
<protein>
    <submittedName>
        <fullName evidence="1">FlgN protein</fullName>
    </submittedName>
</protein>
<reference evidence="1 2" key="1">
    <citation type="submission" date="2015-12" db="EMBL/GenBank/DDBJ databases">
        <title>Genome sequence of the marine Rhodobacteraceae strain O3.65, Candidatus Tritonibacter horizontis.</title>
        <authorList>
            <person name="Poehlein A."/>
            <person name="Giebel H.A."/>
            <person name="Voget S."/>
            <person name="Brinkhoff T."/>
        </authorList>
    </citation>
    <scope>NUCLEOTIDE SEQUENCE [LARGE SCALE GENOMIC DNA]</scope>
    <source>
        <strain evidence="1 2">O3.65</strain>
    </source>
</reference>
<sequence length="122" mass="13723">MTMLTDQTPQALILALDEILDEERAALKAGELHKLEALVARKEILFDQLNAIQDLEQAALIGVNNKVSRNQELLSSAMQGIKAVANRMSELRKVRRGLEVYNYAGQKTRYTTRGSVRLEKRA</sequence>
<comment type="caution">
    <text evidence="1">The sequence shown here is derived from an EMBL/GenBank/DDBJ whole genome shotgun (WGS) entry which is preliminary data.</text>
</comment>
<dbReference type="RefSeq" id="WP_068239149.1">
    <property type="nucleotide sequence ID" value="NZ_LPUY01000008.1"/>
</dbReference>
<organism evidence="1 2">
    <name type="scientific">Tritonibacter horizontis</name>
    <dbReference type="NCBI Taxonomy" id="1768241"/>
    <lineage>
        <taxon>Bacteria</taxon>
        <taxon>Pseudomonadati</taxon>
        <taxon>Pseudomonadota</taxon>
        <taxon>Alphaproteobacteria</taxon>
        <taxon>Rhodobacterales</taxon>
        <taxon>Paracoccaceae</taxon>
        <taxon>Tritonibacter</taxon>
    </lineage>
</organism>
<evidence type="ECO:0000313" key="1">
    <source>
        <dbReference type="EMBL" id="KUP94746.1"/>
    </source>
</evidence>
<accession>A0A132C2J8</accession>
<dbReference type="InterPro" id="IPR036679">
    <property type="entry name" value="FlgN-like_sf"/>
</dbReference>
<dbReference type="SUPFAM" id="SSF140566">
    <property type="entry name" value="FlgN-like"/>
    <property type="match status" value="1"/>
</dbReference>
<dbReference type="AlphaFoldDB" id="A0A132C2J8"/>
<proteinExistence type="predicted"/>
<name>A0A132C2J8_9RHOB</name>
<dbReference type="GO" id="GO:0044780">
    <property type="term" value="P:bacterial-type flagellum assembly"/>
    <property type="evidence" value="ECO:0007669"/>
    <property type="project" value="InterPro"/>
</dbReference>
<dbReference type="EMBL" id="LPUY01000008">
    <property type="protein sequence ID" value="KUP94746.1"/>
    <property type="molecule type" value="Genomic_DNA"/>
</dbReference>
<dbReference type="Gene3D" id="1.20.58.300">
    <property type="entry name" value="FlgN-like"/>
    <property type="match status" value="1"/>
</dbReference>
<gene>
    <name evidence="1" type="ORF">TRIHO_00790</name>
</gene>